<evidence type="ECO:0000313" key="3">
    <source>
        <dbReference type="Proteomes" id="UP000588112"/>
    </source>
</evidence>
<dbReference type="RefSeq" id="WP_184615269.1">
    <property type="nucleotide sequence ID" value="NZ_BOOS01000031.1"/>
</dbReference>
<dbReference type="InterPro" id="IPR006674">
    <property type="entry name" value="HD_domain"/>
</dbReference>
<dbReference type="PANTHER" id="PTHR38659:SF2">
    <property type="entry name" value="HDIG DOMAIN PROTEIN"/>
    <property type="match status" value="1"/>
</dbReference>
<feature type="domain" description="HD/PDEase" evidence="1">
    <location>
        <begin position="22"/>
        <end position="156"/>
    </location>
</feature>
<dbReference type="InterPro" id="IPR006675">
    <property type="entry name" value="HDIG_dom"/>
</dbReference>
<dbReference type="InterPro" id="IPR003607">
    <property type="entry name" value="HD/PDEase_dom"/>
</dbReference>
<comment type="caution">
    <text evidence="2">The sequence shown here is derived from an EMBL/GenBank/DDBJ whole genome shotgun (WGS) entry which is preliminary data.</text>
</comment>
<dbReference type="AlphaFoldDB" id="A0A7W8Z9J2"/>
<evidence type="ECO:0000259" key="1">
    <source>
        <dbReference type="SMART" id="SM00471"/>
    </source>
</evidence>
<sequence>MKIPPPGEIRSLHERHAPSRAAFDAVYTHGLIVSEIAAQVAVHAGLDVDMELVRAGALLHDIGVYRLYGADGRLDHAEYVRHGILGEELLRAEGLPEAICRFCSRHTGVGITREDVRAQNLPLPPGDYTAETPEERLIMYADKFHSKSVPPTFVSAPAYAARVRRFGEDKVVAFKAMCEDFGLPDLAPLAAAHGHAVV</sequence>
<dbReference type="Gene3D" id="1.10.3210.10">
    <property type="entry name" value="Hypothetical protein af1432"/>
    <property type="match status" value="1"/>
</dbReference>
<dbReference type="CDD" id="cd00077">
    <property type="entry name" value="HDc"/>
    <property type="match status" value="1"/>
</dbReference>
<protein>
    <recommendedName>
        <fullName evidence="1">HD/PDEase domain-containing protein</fullName>
    </recommendedName>
</protein>
<reference evidence="2 3" key="1">
    <citation type="submission" date="2020-08" db="EMBL/GenBank/DDBJ databases">
        <title>Sequencing the genomes of 1000 actinobacteria strains.</title>
        <authorList>
            <person name="Klenk H.-P."/>
        </authorList>
    </citation>
    <scope>NUCLEOTIDE SEQUENCE [LARGE SCALE GENOMIC DNA]</scope>
    <source>
        <strain evidence="2 3">DSM 45790</strain>
    </source>
</reference>
<gene>
    <name evidence="2" type="ORF">BJ981_005560</name>
</gene>
<accession>A0A7W8Z9J2</accession>
<dbReference type="EMBL" id="JACHBR010000001">
    <property type="protein sequence ID" value="MBB5629861.1"/>
    <property type="molecule type" value="Genomic_DNA"/>
</dbReference>
<proteinExistence type="predicted"/>
<dbReference type="Proteomes" id="UP000588112">
    <property type="component" value="Unassembled WGS sequence"/>
</dbReference>
<evidence type="ECO:0000313" key="2">
    <source>
        <dbReference type="EMBL" id="MBB5629861.1"/>
    </source>
</evidence>
<dbReference type="SUPFAM" id="SSF109604">
    <property type="entry name" value="HD-domain/PDEase-like"/>
    <property type="match status" value="1"/>
</dbReference>
<dbReference type="Pfam" id="PF01966">
    <property type="entry name" value="HD"/>
    <property type="match status" value="1"/>
</dbReference>
<organism evidence="2 3">
    <name type="scientific">Sphaerisporangium krabiense</name>
    <dbReference type="NCBI Taxonomy" id="763782"/>
    <lineage>
        <taxon>Bacteria</taxon>
        <taxon>Bacillati</taxon>
        <taxon>Actinomycetota</taxon>
        <taxon>Actinomycetes</taxon>
        <taxon>Streptosporangiales</taxon>
        <taxon>Streptosporangiaceae</taxon>
        <taxon>Sphaerisporangium</taxon>
    </lineage>
</organism>
<dbReference type="SMART" id="SM00471">
    <property type="entry name" value="HDc"/>
    <property type="match status" value="1"/>
</dbReference>
<dbReference type="PANTHER" id="PTHR38659">
    <property type="entry name" value="METAL-DEPENDENT PHOSPHOHYDROLASE"/>
    <property type="match status" value="1"/>
</dbReference>
<dbReference type="NCBIfam" id="TIGR00277">
    <property type="entry name" value="HDIG"/>
    <property type="match status" value="1"/>
</dbReference>
<name>A0A7W8Z9J2_9ACTN</name>
<keyword evidence="3" id="KW-1185">Reference proteome</keyword>